<feature type="repeat" description="ANK" evidence="2">
    <location>
        <begin position="676"/>
        <end position="708"/>
    </location>
</feature>
<dbReference type="GO" id="GO:0000226">
    <property type="term" value="P:microtubule cytoskeleton organization"/>
    <property type="evidence" value="ECO:0007669"/>
    <property type="project" value="TreeGrafter"/>
</dbReference>
<evidence type="ECO:0000256" key="4">
    <source>
        <dbReference type="SAM" id="MobiDB-lite"/>
    </source>
</evidence>
<dbReference type="SUPFAM" id="SSF48403">
    <property type="entry name" value="Ankyrin repeat"/>
    <property type="match status" value="1"/>
</dbReference>
<sequence length="1097" mass="127005">MKAELLQIVKKYNFVHFDLMGNLSIIVPVTGSAQISENFTGDNDNPVALHLFGDNTCQSDLERQTFFQGPIDSETNTRKKELSFEKQCEKLIEELQPLKVKVQTEINAYQTLSSILEQTLGQSQIKSMVESKKNELSYLTIIEATLNEAKEKALKFQASNPGIENIRRDLLLGQKHFASKGEFVVKQNPDTVRYFDLPNIMALSNPTASPLEKILASNAISDRLGIIPFTKGDPVQALVSEAVRLYTAPHNPPEITHNLSEITSNTQAFFQGIYLLILERHPEVIGEAIDFATLTETFKLGYPEEDYPADKWDLEGIDSPTYALLKDFIKIGEQPVTNFLQIFQRCFEQYIKEEPGYETRMRKTSSYQLFILQTFLYLCTVQLHLKDTEQARQFLNFIRSQNNLNTLVEALCEGKTSAEIPELPLSPAEWNSVVDAAYKISLYHIHADHYDELRTACMPQQPENSHYFVMGGRLCWSTSPITESGNINTLQGQKKASEEHFEIFYNNLETLRLQDSILSAINDLLKKRSVEEASIFECLDQNWENLTPDQRSSLFPKMIEKGFLQCAQYIIIHTPLNLAHFQLSLNQRPRNIEIINQFLNINDPYIDSMILRQLQTAIDANDTELLVLLIPKLEKPEVIKRLDGNLLIKSVQKGNLNLVEFIVSHRPDLIEFRGTHAHPSLIFACISGNTEIVKYLLDAGANIHAKTSLGATHPSYATLNGRGAREWTETVLNTELHESAVAILALFDNYYSRLEENFRTNPSYKDRFTSDHIRQAVENRDFRLINLILDNHPDLNASLDNTTTTAINELRDELERERQEQLERERQEQLERERQAELERQRLEQEERERQERLARERQVQLALERQQQLDQERQQQLDWEQPILNAREQRAEERRQAELREQQEREAKRREEQARIDEAQRRQEQERQQQQMVLRRNIQQHIAPFDRLVEDFAREIRKNMSNANKDINYSRCVLKLVRDLRQAKDEFLYHRLGISIDSFNIFETKCKEAFDNSKTLLAEHRGWHTYSLFWRRITGVLAAISVIPALIVKAKSQNGYYGTFFASKEDIKTNSLIALEKLKDNLPITELKQSIPIRVN</sequence>
<dbReference type="RefSeq" id="WP_112219193.1">
    <property type="nucleotide sequence ID" value="NZ_MVJN01000004.1"/>
</dbReference>
<dbReference type="Gene3D" id="1.25.40.20">
    <property type="entry name" value="Ankyrin repeat-containing domain"/>
    <property type="match status" value="1"/>
</dbReference>
<reference evidence="5 6" key="1">
    <citation type="submission" date="2017-02" db="EMBL/GenBank/DDBJ databases">
        <title>Legionella quilivanii strain from human: case report and whole genome sequencing analysis.</title>
        <authorList>
            <person name="Lalancette C."/>
            <person name="Leduc J.-M."/>
            <person name="Levesque S."/>
            <person name="Fournier E."/>
            <person name="Saoud J."/>
            <person name="Faucher S.P."/>
            <person name="Bernard K."/>
            <person name="Martineau C."/>
            <person name="Longtin J."/>
        </authorList>
    </citation>
    <scope>NUCLEOTIDE SEQUENCE [LARGE SCALE GENOMIC DNA]</scope>
    <source>
        <strain evidence="5 6">ID143958</strain>
    </source>
</reference>
<evidence type="ECO:0000256" key="1">
    <source>
        <dbReference type="ARBA" id="ARBA00023054"/>
    </source>
</evidence>
<feature type="compositionally biased region" description="Basic and acidic residues" evidence="4">
    <location>
        <begin position="895"/>
        <end position="928"/>
    </location>
</feature>
<evidence type="ECO:0000313" key="6">
    <source>
        <dbReference type="Proteomes" id="UP000249458"/>
    </source>
</evidence>
<evidence type="ECO:0000313" key="5">
    <source>
        <dbReference type="EMBL" id="RAP37076.1"/>
    </source>
</evidence>
<comment type="caution">
    <text evidence="5">The sequence shown here is derived from an EMBL/GenBank/DDBJ whole genome shotgun (WGS) entry which is preliminary data.</text>
</comment>
<evidence type="ECO:0000256" key="3">
    <source>
        <dbReference type="SAM" id="Coils"/>
    </source>
</evidence>
<protein>
    <submittedName>
        <fullName evidence="5">Uncharacterized protein</fullName>
    </submittedName>
</protein>
<dbReference type="InterPro" id="IPR051483">
    <property type="entry name" value="MAP7_domain-containing"/>
</dbReference>
<gene>
    <name evidence="5" type="ORF">B1207_06555</name>
</gene>
<dbReference type="PROSITE" id="PS50088">
    <property type="entry name" value="ANK_REPEAT"/>
    <property type="match status" value="1"/>
</dbReference>
<organism evidence="5 6">
    <name type="scientific">Legionella quinlivanii</name>
    <dbReference type="NCBI Taxonomy" id="45073"/>
    <lineage>
        <taxon>Bacteria</taxon>
        <taxon>Pseudomonadati</taxon>
        <taxon>Pseudomonadota</taxon>
        <taxon>Gammaproteobacteria</taxon>
        <taxon>Legionellales</taxon>
        <taxon>Legionellaceae</taxon>
        <taxon>Legionella</taxon>
    </lineage>
</organism>
<name>A0A364LKE4_9GAMM</name>
<keyword evidence="1 3" id="KW-0175">Coiled coil</keyword>
<dbReference type="PANTHER" id="PTHR15073">
    <property type="entry name" value="MICROTUBULE-ASSOCIATED PROTEIN"/>
    <property type="match status" value="1"/>
</dbReference>
<dbReference type="SMART" id="SM00248">
    <property type="entry name" value="ANK"/>
    <property type="match status" value="3"/>
</dbReference>
<dbReference type="GO" id="GO:0015630">
    <property type="term" value="C:microtubule cytoskeleton"/>
    <property type="evidence" value="ECO:0007669"/>
    <property type="project" value="TreeGrafter"/>
</dbReference>
<dbReference type="PROSITE" id="PS50297">
    <property type="entry name" value="ANK_REP_REGION"/>
    <property type="match status" value="1"/>
</dbReference>
<dbReference type="AlphaFoldDB" id="A0A364LKE4"/>
<proteinExistence type="predicted"/>
<dbReference type="PANTHER" id="PTHR15073:SF1">
    <property type="entry name" value="RETICULOCYTE-BINDING PROTEIN HOMOLOG 2A"/>
    <property type="match status" value="1"/>
</dbReference>
<dbReference type="InterPro" id="IPR036770">
    <property type="entry name" value="Ankyrin_rpt-contain_sf"/>
</dbReference>
<dbReference type="InterPro" id="IPR002110">
    <property type="entry name" value="Ankyrin_rpt"/>
</dbReference>
<dbReference type="Proteomes" id="UP000249458">
    <property type="component" value="Unassembled WGS sequence"/>
</dbReference>
<dbReference type="EMBL" id="MVJN01000004">
    <property type="protein sequence ID" value="RAP37076.1"/>
    <property type="molecule type" value="Genomic_DNA"/>
</dbReference>
<accession>A0A364LKE4</accession>
<feature type="coiled-coil region" evidence="3">
    <location>
        <begin position="804"/>
        <end position="860"/>
    </location>
</feature>
<keyword evidence="2" id="KW-0040">ANK repeat</keyword>
<dbReference type="Pfam" id="PF12796">
    <property type="entry name" value="Ank_2"/>
    <property type="match status" value="1"/>
</dbReference>
<feature type="region of interest" description="Disordered" evidence="4">
    <location>
        <begin position="895"/>
        <end position="929"/>
    </location>
</feature>
<evidence type="ECO:0000256" key="2">
    <source>
        <dbReference type="PROSITE-ProRule" id="PRU00023"/>
    </source>
</evidence>